<evidence type="ECO:0000259" key="1">
    <source>
        <dbReference type="PROSITE" id="PS51186"/>
    </source>
</evidence>
<dbReference type="CDD" id="cd04301">
    <property type="entry name" value="NAT_SF"/>
    <property type="match status" value="1"/>
</dbReference>
<dbReference type="KEGG" id="ldb:Ldb1822"/>
<gene>
    <name evidence="2" type="ordered locus">Ldb1822</name>
</gene>
<keyword evidence="3" id="KW-1185">Reference proteome</keyword>
<feature type="domain" description="N-acetyltransferase" evidence="1">
    <location>
        <begin position="32"/>
        <end position="173"/>
    </location>
</feature>
<dbReference type="SUPFAM" id="SSF55729">
    <property type="entry name" value="Acyl-CoA N-acyltransferases (Nat)"/>
    <property type="match status" value="1"/>
</dbReference>
<evidence type="ECO:0000313" key="3">
    <source>
        <dbReference type="Proteomes" id="UP000001259"/>
    </source>
</evidence>
<name>Q1G8Q2_LACDA</name>
<organism evidence="2 3">
    <name type="scientific">Lactobacillus delbrueckii subsp. bulgaricus (strain ATCC 11842 / DSM 20081 / BCRC 10696 / JCM 1002 / NBRC 13953 / NCIMB 11778 / NCTC 12712 / WDCM 00102 / Lb 14)</name>
    <dbReference type="NCBI Taxonomy" id="390333"/>
    <lineage>
        <taxon>Bacteria</taxon>
        <taxon>Bacillati</taxon>
        <taxon>Bacillota</taxon>
        <taxon>Bacilli</taxon>
        <taxon>Lactobacillales</taxon>
        <taxon>Lactobacillaceae</taxon>
        <taxon>Lactobacillus</taxon>
    </lineage>
</organism>
<reference evidence="2 3" key="1">
    <citation type="journal article" date="2006" name="Proc. Natl. Acad. Sci. U.S.A.">
        <title>The complete genome sequence of Lactobacillus bulgaricus reveals extensive and ongoing reductive evolution.</title>
        <authorList>
            <person name="van de Guchte M."/>
            <person name="Penaud S."/>
            <person name="Grimaldi C."/>
            <person name="Barbe V."/>
            <person name="Bryson K."/>
            <person name="Nicolas P."/>
            <person name="Robert C."/>
            <person name="Oztas S."/>
            <person name="Mangenot S."/>
            <person name="Couloux A."/>
            <person name="Loux V."/>
            <person name="Dervyn R."/>
            <person name="Bossy R."/>
            <person name="Bolotin A."/>
            <person name="Batto J.-M."/>
            <person name="Walunas T."/>
            <person name="Gibrat J.-F."/>
            <person name="Bessieres P."/>
            <person name="Weissenbach J."/>
            <person name="Ehrlich S.D."/>
            <person name="Maguin E."/>
        </authorList>
    </citation>
    <scope>NUCLEOTIDE SEQUENCE [LARGE SCALE GENOMIC DNA]</scope>
    <source>
        <strain evidence="3">ATCC 11842 / DSM 20081 / BCRC 10696 / JCM 1002 / NBRC 13953 / NCIMB 11778 / NCTC 12712 / WDCM 00102 / Lb 14</strain>
    </source>
</reference>
<dbReference type="GO" id="GO:0016747">
    <property type="term" value="F:acyltransferase activity, transferring groups other than amino-acyl groups"/>
    <property type="evidence" value="ECO:0007669"/>
    <property type="project" value="InterPro"/>
</dbReference>
<dbReference type="EMBL" id="CR954253">
    <property type="protein sequence ID" value="CAI98591.1"/>
    <property type="molecule type" value="Genomic_DNA"/>
</dbReference>
<dbReference type="AlphaFoldDB" id="Q1G8Q2"/>
<dbReference type="InterPro" id="IPR016181">
    <property type="entry name" value="Acyl_CoA_acyltransferase"/>
</dbReference>
<dbReference type="HOGENOM" id="CLU_056607_3_0_9"/>
<dbReference type="STRING" id="390333.Ldb1822"/>
<dbReference type="eggNOG" id="COG2153">
    <property type="taxonomic scope" value="Bacteria"/>
</dbReference>
<sequence length="173" mass="19704">MTKHNQLVMERILSSTVKKRQKNDFSKEIQVKHFNELSAREVFCLSRIRDDVFVAEQEITVPELDDQDLSAYHVFILNEDQSNALAAARFFSEEGRFYIGRVAVQKTARHRGIASQLLGAIENYVLANSLTKELYLHAQANARDFYLANGYHDVGPVFMEAGIPHQMMAKSLA</sequence>
<dbReference type="Gene3D" id="3.40.630.30">
    <property type="match status" value="1"/>
</dbReference>
<dbReference type="Pfam" id="PF13673">
    <property type="entry name" value="Acetyltransf_10"/>
    <property type="match status" value="1"/>
</dbReference>
<evidence type="ECO:0000313" key="2">
    <source>
        <dbReference type="EMBL" id="CAI98591.1"/>
    </source>
</evidence>
<proteinExistence type="predicted"/>
<dbReference type="Proteomes" id="UP000001259">
    <property type="component" value="Chromosome"/>
</dbReference>
<dbReference type="PROSITE" id="PS51186">
    <property type="entry name" value="GNAT"/>
    <property type="match status" value="1"/>
</dbReference>
<accession>Q1G8Q2</accession>
<dbReference type="InterPro" id="IPR000182">
    <property type="entry name" value="GNAT_dom"/>
</dbReference>
<protein>
    <submittedName>
        <fullName evidence="2">Putative acetyltransferase</fullName>
    </submittedName>
</protein>
<keyword evidence="2" id="KW-0808">Transferase</keyword>